<evidence type="ECO:0000259" key="1">
    <source>
        <dbReference type="PROSITE" id="PS51787"/>
    </source>
</evidence>
<name>A0A917ZFV3_9ACTN</name>
<dbReference type="SMART" id="SM00464">
    <property type="entry name" value="LON"/>
    <property type="match status" value="1"/>
</dbReference>
<dbReference type="InterPro" id="IPR046336">
    <property type="entry name" value="Lon_prtase_N_sf"/>
</dbReference>
<dbReference type="AlphaFoldDB" id="A0A917ZFV3"/>
<dbReference type="SUPFAM" id="SSF88697">
    <property type="entry name" value="PUA domain-like"/>
    <property type="match status" value="1"/>
</dbReference>
<dbReference type="Gene3D" id="1.20.58.1480">
    <property type="match status" value="1"/>
</dbReference>
<dbReference type="InterPro" id="IPR015947">
    <property type="entry name" value="PUA-like_sf"/>
</dbReference>
<accession>A0A917ZFV3</accession>
<dbReference type="EMBL" id="BMMS01000002">
    <property type="protein sequence ID" value="GGO81697.1"/>
    <property type="molecule type" value="Genomic_DNA"/>
</dbReference>
<dbReference type="Proteomes" id="UP000641932">
    <property type="component" value="Unassembled WGS sequence"/>
</dbReference>
<protein>
    <recommendedName>
        <fullName evidence="1">Lon N-terminal domain-containing protein</fullName>
    </recommendedName>
</protein>
<dbReference type="PANTHER" id="PTHR46732:SF8">
    <property type="entry name" value="ATP-DEPENDENT PROTEASE LA (LON) DOMAIN PROTEIN"/>
    <property type="match status" value="1"/>
</dbReference>
<keyword evidence="3" id="KW-1185">Reference proteome</keyword>
<gene>
    <name evidence="2" type="ORF">GCM10012280_06580</name>
</gene>
<evidence type="ECO:0000313" key="2">
    <source>
        <dbReference type="EMBL" id="GGO81697.1"/>
    </source>
</evidence>
<dbReference type="PANTHER" id="PTHR46732">
    <property type="entry name" value="ATP-DEPENDENT PROTEASE LA (LON) DOMAIN PROTEIN"/>
    <property type="match status" value="1"/>
</dbReference>
<comment type="caution">
    <text evidence="2">The sequence shown here is derived from an EMBL/GenBank/DDBJ whole genome shotgun (WGS) entry which is preliminary data.</text>
</comment>
<sequence length="243" mass="25638">MLSVTVSLPLFPLNSVLYPGLVLPLNVFEDRYRRLVADLEAQPEDVPRRFGVVAIRDGSEAAPVASSGNEAAGAAAGFGKDLTRSLYPVGCVAEIASVQTLGDGSSELISSGTTRFRVLAIDATGPYLTAEVEELPEQRGDGAGALAAGVARAFRTYQQRLAGARESTLTALQELPDDPSVLSYLVAAATVADTAVKQRLLEAPDTAARLSAELELLRREIAVLRELPSLPAVELTRKAPSPN</sequence>
<evidence type="ECO:0000313" key="3">
    <source>
        <dbReference type="Proteomes" id="UP000641932"/>
    </source>
</evidence>
<dbReference type="InterPro" id="IPR003111">
    <property type="entry name" value="Lon_prtase_N"/>
</dbReference>
<reference evidence="2" key="2">
    <citation type="submission" date="2020-09" db="EMBL/GenBank/DDBJ databases">
        <authorList>
            <person name="Sun Q."/>
            <person name="Zhou Y."/>
        </authorList>
    </citation>
    <scope>NUCLEOTIDE SEQUENCE</scope>
    <source>
        <strain evidence="2">CGMCC 4.7201</strain>
    </source>
</reference>
<dbReference type="Pfam" id="PF02190">
    <property type="entry name" value="LON_substr_bdg"/>
    <property type="match status" value="1"/>
</dbReference>
<feature type="domain" description="Lon N-terminal" evidence="1">
    <location>
        <begin position="8"/>
        <end position="221"/>
    </location>
</feature>
<dbReference type="PROSITE" id="PS51787">
    <property type="entry name" value="LON_N"/>
    <property type="match status" value="1"/>
</dbReference>
<dbReference type="Gene3D" id="2.30.130.40">
    <property type="entry name" value="LON domain-like"/>
    <property type="match status" value="1"/>
</dbReference>
<reference evidence="2" key="1">
    <citation type="journal article" date="2014" name="Int. J. Syst. Evol. Microbiol.">
        <title>Complete genome sequence of Corynebacterium casei LMG S-19264T (=DSM 44701T), isolated from a smear-ripened cheese.</title>
        <authorList>
            <consortium name="US DOE Joint Genome Institute (JGI-PGF)"/>
            <person name="Walter F."/>
            <person name="Albersmeier A."/>
            <person name="Kalinowski J."/>
            <person name="Ruckert C."/>
        </authorList>
    </citation>
    <scope>NUCLEOTIDE SEQUENCE</scope>
    <source>
        <strain evidence="2">CGMCC 4.7201</strain>
    </source>
</reference>
<proteinExistence type="predicted"/>
<organism evidence="2 3">
    <name type="scientific">Wenjunlia tyrosinilytica</name>
    <dbReference type="NCBI Taxonomy" id="1544741"/>
    <lineage>
        <taxon>Bacteria</taxon>
        <taxon>Bacillati</taxon>
        <taxon>Actinomycetota</taxon>
        <taxon>Actinomycetes</taxon>
        <taxon>Kitasatosporales</taxon>
        <taxon>Streptomycetaceae</taxon>
        <taxon>Wenjunlia</taxon>
    </lineage>
</organism>